<accession>A0A0F9HCX0</accession>
<protein>
    <submittedName>
        <fullName evidence="1">Uncharacterized protein</fullName>
    </submittedName>
</protein>
<proteinExistence type="predicted"/>
<gene>
    <name evidence="1" type="ORF">LCGC14_2079770</name>
</gene>
<organism evidence="1">
    <name type="scientific">marine sediment metagenome</name>
    <dbReference type="NCBI Taxonomy" id="412755"/>
    <lineage>
        <taxon>unclassified sequences</taxon>
        <taxon>metagenomes</taxon>
        <taxon>ecological metagenomes</taxon>
    </lineage>
</organism>
<comment type="caution">
    <text evidence="1">The sequence shown here is derived from an EMBL/GenBank/DDBJ whole genome shotgun (WGS) entry which is preliminary data.</text>
</comment>
<reference evidence="1" key="1">
    <citation type="journal article" date="2015" name="Nature">
        <title>Complex archaea that bridge the gap between prokaryotes and eukaryotes.</title>
        <authorList>
            <person name="Spang A."/>
            <person name="Saw J.H."/>
            <person name="Jorgensen S.L."/>
            <person name="Zaremba-Niedzwiedzka K."/>
            <person name="Martijn J."/>
            <person name="Lind A.E."/>
            <person name="van Eijk R."/>
            <person name="Schleper C."/>
            <person name="Guy L."/>
            <person name="Ettema T.J."/>
        </authorList>
    </citation>
    <scope>NUCLEOTIDE SEQUENCE</scope>
</reference>
<sequence length="39" mass="4470">MKSLPARLWPGLSMKKNLLLGWRGVNDYDNDNIGRNRIG</sequence>
<feature type="non-terminal residue" evidence="1">
    <location>
        <position position="39"/>
    </location>
</feature>
<evidence type="ECO:0000313" key="1">
    <source>
        <dbReference type="EMBL" id="KKL72957.1"/>
    </source>
</evidence>
<dbReference type="EMBL" id="LAZR01025112">
    <property type="protein sequence ID" value="KKL72957.1"/>
    <property type="molecule type" value="Genomic_DNA"/>
</dbReference>
<dbReference type="AlphaFoldDB" id="A0A0F9HCX0"/>
<name>A0A0F9HCX0_9ZZZZ</name>